<dbReference type="EMBL" id="JASCXX010000027">
    <property type="protein sequence ID" value="MDI6451017.1"/>
    <property type="molecule type" value="Genomic_DNA"/>
</dbReference>
<reference evidence="1" key="1">
    <citation type="submission" date="2023-05" db="EMBL/GenBank/DDBJ databases">
        <title>Anaerotaeda fermentans gen. nov., sp. nov., a novel anaerobic planctomycete of the new family within the order Sedimentisphaerales isolated from Taman Peninsula, Russia.</title>
        <authorList>
            <person name="Khomyakova M.A."/>
            <person name="Merkel A.Y."/>
            <person name="Slobodkin A.I."/>
        </authorList>
    </citation>
    <scope>NUCLEOTIDE SEQUENCE</scope>
    <source>
        <strain evidence="1">M17dextr</strain>
    </source>
</reference>
<dbReference type="AlphaFoldDB" id="A0AAW6U381"/>
<sequence>MREQQRRFQGFRPKAFRFLKDIRTHNDKGWFREHRADYERYLLAPLRDLVTDLADFMLDIDLSFEVAPAVGKTISRIYRDTRFSKDKSPLRDCMWITFKRSTKDWARWSVGYFLEINATWYRYGLGFYDAAPDVMAQFRAQLDEAPETFLKAIDWFEKQDIFTLEGETYRRPKGADRPEPIRTWYNHKSFYLSCSRKNDAAIRSGQLVDDLKAGFGLTAPLYHYLLDTLARVRPPE</sequence>
<accession>A0AAW6U381</accession>
<comment type="caution">
    <text evidence="1">The sequence shown here is derived from an EMBL/GenBank/DDBJ whole genome shotgun (WGS) entry which is preliminary data.</text>
</comment>
<dbReference type="InterPro" id="IPR015996">
    <property type="entry name" value="UCP028451"/>
</dbReference>
<protein>
    <submittedName>
        <fullName evidence="1">DUF2461 domain-containing protein</fullName>
    </submittedName>
</protein>
<dbReference type="Proteomes" id="UP001431776">
    <property type="component" value="Unassembled WGS sequence"/>
</dbReference>
<name>A0AAW6U381_9BACT</name>
<gene>
    <name evidence="1" type="ORF">QJ522_18295</name>
</gene>
<dbReference type="InterPro" id="IPR012808">
    <property type="entry name" value="CHP02453"/>
</dbReference>
<evidence type="ECO:0000313" key="1">
    <source>
        <dbReference type="EMBL" id="MDI6451017.1"/>
    </source>
</evidence>
<evidence type="ECO:0000313" key="2">
    <source>
        <dbReference type="Proteomes" id="UP001431776"/>
    </source>
</evidence>
<dbReference type="NCBIfam" id="TIGR02453">
    <property type="entry name" value="TIGR02453 family protein"/>
    <property type="match status" value="1"/>
</dbReference>
<dbReference type="PANTHER" id="PTHR36452:SF1">
    <property type="entry name" value="DUF2461 DOMAIN-CONTAINING PROTEIN"/>
    <property type="match status" value="1"/>
</dbReference>
<organism evidence="1 2">
    <name type="scientific">Anaerobaca lacustris</name>
    <dbReference type="NCBI Taxonomy" id="3044600"/>
    <lineage>
        <taxon>Bacteria</taxon>
        <taxon>Pseudomonadati</taxon>
        <taxon>Planctomycetota</taxon>
        <taxon>Phycisphaerae</taxon>
        <taxon>Sedimentisphaerales</taxon>
        <taxon>Anaerobacaceae</taxon>
        <taxon>Anaerobaca</taxon>
    </lineage>
</organism>
<dbReference type="RefSeq" id="WP_349246463.1">
    <property type="nucleotide sequence ID" value="NZ_JASCXX010000027.1"/>
</dbReference>
<dbReference type="PANTHER" id="PTHR36452">
    <property type="entry name" value="CHROMOSOME 12, WHOLE GENOME SHOTGUN SEQUENCE"/>
    <property type="match status" value="1"/>
</dbReference>
<keyword evidence="2" id="KW-1185">Reference proteome</keyword>
<dbReference type="Pfam" id="PF09365">
    <property type="entry name" value="DUF2461"/>
    <property type="match status" value="1"/>
</dbReference>
<proteinExistence type="predicted"/>
<dbReference type="PIRSF" id="PIRSF028451">
    <property type="entry name" value="UCP028451"/>
    <property type="match status" value="1"/>
</dbReference>